<reference evidence="3" key="1">
    <citation type="submission" date="2025-08" db="UniProtKB">
        <authorList>
            <consortium name="RefSeq"/>
        </authorList>
    </citation>
    <scope>IDENTIFICATION</scope>
    <source>
        <tissue evidence="3">Whole body</tissue>
    </source>
</reference>
<evidence type="ECO:0000259" key="1">
    <source>
        <dbReference type="Pfam" id="PF26215"/>
    </source>
</evidence>
<feature type="non-terminal residue" evidence="3">
    <location>
        <position position="520"/>
    </location>
</feature>
<dbReference type="PANTHER" id="PTHR21301:SF10">
    <property type="entry name" value="REVERSE TRANSCRIPTASE DOMAIN-CONTAINING PROTEIN"/>
    <property type="match status" value="1"/>
</dbReference>
<dbReference type="InterPro" id="IPR058912">
    <property type="entry name" value="HTH_animal"/>
</dbReference>
<dbReference type="PANTHER" id="PTHR21301">
    <property type="entry name" value="REVERSE TRANSCRIPTASE"/>
    <property type="match status" value="1"/>
</dbReference>
<feature type="domain" description="Helix-turn-helix" evidence="1">
    <location>
        <begin position="355"/>
        <end position="413"/>
    </location>
</feature>
<evidence type="ECO:0000313" key="2">
    <source>
        <dbReference type="Proteomes" id="UP000504618"/>
    </source>
</evidence>
<dbReference type="AlphaFoldDB" id="A0A6J1QCV7"/>
<organism evidence="2 3">
    <name type="scientific">Temnothorax curvispinosus</name>
    <dbReference type="NCBI Taxonomy" id="300111"/>
    <lineage>
        <taxon>Eukaryota</taxon>
        <taxon>Metazoa</taxon>
        <taxon>Ecdysozoa</taxon>
        <taxon>Arthropoda</taxon>
        <taxon>Hexapoda</taxon>
        <taxon>Insecta</taxon>
        <taxon>Pterygota</taxon>
        <taxon>Neoptera</taxon>
        <taxon>Endopterygota</taxon>
        <taxon>Hymenoptera</taxon>
        <taxon>Apocrita</taxon>
        <taxon>Aculeata</taxon>
        <taxon>Formicoidea</taxon>
        <taxon>Formicidae</taxon>
        <taxon>Myrmicinae</taxon>
        <taxon>Temnothorax</taxon>
    </lineage>
</organism>
<proteinExistence type="predicted"/>
<protein>
    <submittedName>
        <fullName evidence="3">Uncharacterized protein LOC112459358</fullName>
    </submittedName>
</protein>
<gene>
    <name evidence="3" type="primary">LOC112459358</name>
</gene>
<dbReference type="Pfam" id="PF26215">
    <property type="entry name" value="HTH_animal"/>
    <property type="match status" value="1"/>
</dbReference>
<dbReference type="RefSeq" id="XP_024879171.1">
    <property type="nucleotide sequence ID" value="XM_025023403.1"/>
</dbReference>
<dbReference type="GeneID" id="112459358"/>
<keyword evidence="2" id="KW-1185">Reference proteome</keyword>
<name>A0A6J1QCV7_9HYME</name>
<dbReference type="OrthoDB" id="10034600at2759"/>
<sequence>MSPLHIREKWFLNLTSISIPRVVQGLLQLSDGFSLPFSDNKSKICFEFIKRVESSAYRLPAIKKVGLRNYTSAIVNRLFDSNPFLNSIGLELRSALRDTNIFIRHHPEIIFTRADKGNTTVAMLKSEYMEKMSALLGDETTYSIIDRNPTRKIISTLVSLLTRWKNKKYITQQKYRSLHVSDGILPRAYGLPKIHKPDCPLRIIVSSINTPLYDLASFLQKILHKSLPINGSSIKDSFTLVEKLNNKEQTHGSPMRSPLSPDAAEIVMRDLENKALKRLKYIPPFYFRYVDDVASAAPLNFLQDTLNIFNSIHNRLQFTIEISNNNTLNFLDTTIIAANERLIFDWYHKPTFSGRYLSFFSSRPNGQKRGVAMGLIDRAFRLSHTSFHQKNLSLAITLLLENGYPLDFVFAIIVKKLSSLLKKSISGPLDDEKPSGRSYLSVPYVKNISEKFTHLASTMDEKLSFYGFNRLNGLIKVHKDTVDNVSQSNVVYRINCADCDASYTGQTGRLLETRIREHKR</sequence>
<evidence type="ECO:0000313" key="3">
    <source>
        <dbReference type="RefSeq" id="XP_024879171.1"/>
    </source>
</evidence>
<accession>A0A6J1QCV7</accession>
<dbReference type="Proteomes" id="UP000504618">
    <property type="component" value="Unplaced"/>
</dbReference>